<protein>
    <submittedName>
        <fullName evidence="4">Sugar transferase</fullName>
    </submittedName>
</protein>
<keyword evidence="4" id="KW-0808">Transferase</keyword>
<dbReference type="PANTHER" id="PTHR30576:SF0">
    <property type="entry name" value="UNDECAPRENYL-PHOSPHATE N-ACETYLGALACTOSAMINYL 1-PHOSPHATE TRANSFERASE-RELATED"/>
    <property type="match status" value="1"/>
</dbReference>
<dbReference type="Proteomes" id="UP000764045">
    <property type="component" value="Unassembled WGS sequence"/>
</dbReference>
<keyword evidence="2" id="KW-1133">Transmembrane helix</keyword>
<evidence type="ECO:0000256" key="1">
    <source>
        <dbReference type="ARBA" id="ARBA00006464"/>
    </source>
</evidence>
<feature type="domain" description="Bacterial sugar transferase" evidence="3">
    <location>
        <begin position="6"/>
        <end position="189"/>
    </location>
</feature>
<evidence type="ECO:0000313" key="5">
    <source>
        <dbReference type="Proteomes" id="UP000764045"/>
    </source>
</evidence>
<dbReference type="PANTHER" id="PTHR30576">
    <property type="entry name" value="COLANIC BIOSYNTHESIS UDP-GLUCOSE LIPID CARRIER TRANSFERASE"/>
    <property type="match status" value="1"/>
</dbReference>
<comment type="caution">
    <text evidence="4">The sequence shown here is derived from an EMBL/GenBank/DDBJ whole genome shotgun (WGS) entry which is preliminary data.</text>
</comment>
<organism evidence="4 5">
    <name type="scientific">Marseilla massiliensis</name>
    <dbReference type="NCBI Taxonomy" id="1841864"/>
    <lineage>
        <taxon>Bacteria</taxon>
        <taxon>Pseudomonadati</taxon>
        <taxon>Bacteroidota</taxon>
        <taxon>Bacteroidia</taxon>
        <taxon>Bacteroidales</taxon>
        <taxon>Prevotellaceae</taxon>
        <taxon>Marseilla</taxon>
    </lineage>
</organism>
<name>A0A938WM04_9BACT</name>
<dbReference type="Pfam" id="PF02397">
    <property type="entry name" value="Bac_transf"/>
    <property type="match status" value="1"/>
</dbReference>
<dbReference type="GO" id="GO:0016780">
    <property type="term" value="F:phosphotransferase activity, for other substituted phosphate groups"/>
    <property type="evidence" value="ECO:0007669"/>
    <property type="project" value="TreeGrafter"/>
</dbReference>
<dbReference type="AlphaFoldDB" id="A0A938WM04"/>
<reference evidence="4 5" key="1">
    <citation type="journal article" date="2021" name="Sci. Rep.">
        <title>The distribution of antibiotic resistance genes in chicken gut microbiota commensals.</title>
        <authorList>
            <person name="Juricova H."/>
            <person name="Matiasovicova J."/>
            <person name="Kubasova T."/>
            <person name="Cejkova D."/>
            <person name="Rychlik I."/>
        </authorList>
    </citation>
    <scope>NUCLEOTIDE SEQUENCE [LARGE SCALE GENOMIC DNA]</scope>
    <source>
        <strain evidence="4 5">An819</strain>
    </source>
</reference>
<dbReference type="InterPro" id="IPR003362">
    <property type="entry name" value="Bact_transf"/>
</dbReference>
<evidence type="ECO:0000313" key="4">
    <source>
        <dbReference type="EMBL" id="MBM6661680.1"/>
    </source>
</evidence>
<evidence type="ECO:0000259" key="3">
    <source>
        <dbReference type="Pfam" id="PF02397"/>
    </source>
</evidence>
<accession>A0A938WM04</accession>
<keyword evidence="2" id="KW-0812">Transmembrane</keyword>
<evidence type="ECO:0000256" key="2">
    <source>
        <dbReference type="SAM" id="Phobius"/>
    </source>
</evidence>
<proteinExistence type="inferred from homology"/>
<dbReference type="EMBL" id="JACJJL010000011">
    <property type="protein sequence ID" value="MBM6661680.1"/>
    <property type="molecule type" value="Genomic_DNA"/>
</dbReference>
<keyword evidence="2" id="KW-0472">Membrane</keyword>
<gene>
    <name evidence="4" type="ORF">H6B30_07945</name>
</gene>
<feature type="transmembrane region" description="Helical" evidence="2">
    <location>
        <begin position="12"/>
        <end position="32"/>
    </location>
</feature>
<dbReference type="RefSeq" id="WP_205109362.1">
    <property type="nucleotide sequence ID" value="NZ_CAWUJD010000001.1"/>
</dbReference>
<comment type="similarity">
    <text evidence="1">Belongs to the bacterial sugar transferase family.</text>
</comment>
<keyword evidence="5" id="KW-1185">Reference proteome</keyword>
<sequence length="194" mass="22775">MGDYIKRILDFIIAAISIIVFSPLFLICFIAIRMEDGGPATFSQERIGKGGKPFMIYKFRSMRVDAEKDGPALCQNENDNRLTKVGKFLRAHHLDELPQLWNVLKGDMSFIGYRPERKYFIDKIMEHDTRYELLYKIRPGVTSYATLYNGYTDTMEKMLKRLELDLYYLEHHSLRMDFTILVKTFVSIVFGKKF</sequence>